<dbReference type="PIRSF" id="PIRSF036654">
    <property type="entry name" value="UCP036654"/>
    <property type="match status" value="1"/>
</dbReference>
<evidence type="ECO:0000313" key="5">
    <source>
        <dbReference type="Proteomes" id="UP000613512"/>
    </source>
</evidence>
<gene>
    <name evidence="4" type="ORF">GCM10008025_28140</name>
</gene>
<sequence>MKYDCIVVGAGLAGLVATTELADAGKKVLLLDQEPESALGGQAWWSFGGLFLVDSPEQRRMGIKDSLDLAWQDWLGTAGFDREEDEDYWGKKWARAYVEFAAGEKRDWLRSLGIRFFPVVGWAERGGYLADGHGNSVPRFHIVWGTGPGVVSPFEKKVREYINNGLVEYLPRHQVDSLIQEVNRVAGVRGSILEPSDVARGEESSRKIIGEFSYEAEAVIVASGGIGANFELIRKNWPSRLGVPPKNMISGVPAHVDGRMLAITEQAGGQIVNRDRMWHYTEGIKNWNPIWPAHGIRILPGPSSIWLDAVGNRFGAPNFPGFDTLGTLEAIMKSGYDYSWYILTEKIIEKEFALSGSEQNPDLTEKSIRKLLSRILPGPPAPVKAFMDKGEDFIVANSLSELVKGMNELTGENLLHLEKIEEQIAARDREMENKFTKDLQITALRGARHYRGDKLIRVASPHKILDPQNGPLIAVRLNILSRKTLGGLQTDLSARVLGDNGQPIPGLYAAGEVAGFGGGGAHGYRALEGTFLGGCLFSGRVAGRSVAEELGKGIVTVNTNPVLEY</sequence>
<dbReference type="Pfam" id="PF00890">
    <property type="entry name" value="FAD_binding_2"/>
    <property type="match status" value="1"/>
</dbReference>
<organism evidence="4 5">
    <name type="scientific">Ornithinibacillus halotolerans</name>
    <dbReference type="NCBI Taxonomy" id="1274357"/>
    <lineage>
        <taxon>Bacteria</taxon>
        <taxon>Bacillati</taxon>
        <taxon>Bacillota</taxon>
        <taxon>Bacilli</taxon>
        <taxon>Bacillales</taxon>
        <taxon>Bacillaceae</taxon>
        <taxon>Ornithinibacillus</taxon>
    </lineage>
</organism>
<dbReference type="AlphaFoldDB" id="A0A916S3Z9"/>
<dbReference type="Gene3D" id="3.90.700.10">
    <property type="entry name" value="Succinate dehydrogenase/fumarate reductase flavoprotein, catalytic domain"/>
    <property type="match status" value="1"/>
</dbReference>
<evidence type="ECO:0000256" key="2">
    <source>
        <dbReference type="ARBA" id="ARBA00023002"/>
    </source>
</evidence>
<dbReference type="InterPro" id="IPR014614">
    <property type="entry name" value="KsdD_DH"/>
</dbReference>
<dbReference type="PANTHER" id="PTHR43260:SF1">
    <property type="entry name" value="KSDD-LIKE STEROID DEHYDROGENASE RV0785"/>
    <property type="match status" value="1"/>
</dbReference>
<accession>A0A916S3Z9</accession>
<dbReference type="SUPFAM" id="SSF51905">
    <property type="entry name" value="FAD/NAD(P)-binding domain"/>
    <property type="match status" value="1"/>
</dbReference>
<dbReference type="RefSeq" id="WP_188385306.1">
    <property type="nucleotide sequence ID" value="NZ_BMEY01000015.1"/>
</dbReference>
<feature type="domain" description="FAD-dependent oxidoreductase 2 FAD-binding" evidence="3">
    <location>
        <begin position="4"/>
        <end position="532"/>
    </location>
</feature>
<evidence type="ECO:0000313" key="4">
    <source>
        <dbReference type="EMBL" id="GGA83354.1"/>
    </source>
</evidence>
<keyword evidence="1" id="KW-0285">Flavoprotein</keyword>
<evidence type="ECO:0000256" key="1">
    <source>
        <dbReference type="ARBA" id="ARBA00022630"/>
    </source>
</evidence>
<dbReference type="InterPro" id="IPR036188">
    <property type="entry name" value="FAD/NAD-bd_sf"/>
</dbReference>
<dbReference type="Gene3D" id="3.50.50.60">
    <property type="entry name" value="FAD/NAD(P)-binding domain"/>
    <property type="match status" value="1"/>
</dbReference>
<dbReference type="InterPro" id="IPR003953">
    <property type="entry name" value="FAD-dep_OxRdtase_2_FAD-bd"/>
</dbReference>
<dbReference type="EMBL" id="BMEY01000015">
    <property type="protein sequence ID" value="GGA83354.1"/>
    <property type="molecule type" value="Genomic_DNA"/>
</dbReference>
<comment type="caution">
    <text evidence="4">The sequence shown here is derived from an EMBL/GenBank/DDBJ whole genome shotgun (WGS) entry which is preliminary data.</text>
</comment>
<protein>
    <submittedName>
        <fullName evidence="4">FAD-binding dehydrogenase</fullName>
    </submittedName>
</protein>
<dbReference type="NCBIfam" id="NF009472">
    <property type="entry name" value="PRK12834.1"/>
    <property type="match status" value="1"/>
</dbReference>
<evidence type="ECO:0000259" key="3">
    <source>
        <dbReference type="Pfam" id="PF00890"/>
    </source>
</evidence>
<proteinExistence type="predicted"/>
<dbReference type="GO" id="GO:0033765">
    <property type="term" value="F:steroid dehydrogenase activity, acting on the CH-CH group of donors"/>
    <property type="evidence" value="ECO:0007669"/>
    <property type="project" value="UniProtKB-ARBA"/>
</dbReference>
<keyword evidence="5" id="KW-1185">Reference proteome</keyword>
<dbReference type="InterPro" id="IPR027477">
    <property type="entry name" value="Succ_DH/fumarate_Rdtase_cat_sf"/>
</dbReference>
<keyword evidence="2" id="KW-0560">Oxidoreductase</keyword>
<name>A0A916S3Z9_9BACI</name>
<reference evidence="4" key="2">
    <citation type="submission" date="2020-09" db="EMBL/GenBank/DDBJ databases">
        <authorList>
            <person name="Sun Q."/>
            <person name="Zhou Y."/>
        </authorList>
    </citation>
    <scope>NUCLEOTIDE SEQUENCE</scope>
    <source>
        <strain evidence="4">CGMCC 1.12408</strain>
    </source>
</reference>
<dbReference type="Proteomes" id="UP000613512">
    <property type="component" value="Unassembled WGS sequence"/>
</dbReference>
<dbReference type="PANTHER" id="PTHR43260">
    <property type="entry name" value="3-KETOSTEROID-DELTA-1-DEHYDROGENASE"/>
    <property type="match status" value="1"/>
</dbReference>
<reference evidence="4" key="1">
    <citation type="journal article" date="2014" name="Int. J. Syst. Evol. Microbiol.">
        <title>Complete genome sequence of Corynebacterium casei LMG S-19264T (=DSM 44701T), isolated from a smear-ripened cheese.</title>
        <authorList>
            <consortium name="US DOE Joint Genome Institute (JGI-PGF)"/>
            <person name="Walter F."/>
            <person name="Albersmeier A."/>
            <person name="Kalinowski J."/>
            <person name="Ruckert C."/>
        </authorList>
    </citation>
    <scope>NUCLEOTIDE SEQUENCE</scope>
    <source>
        <strain evidence="4">CGMCC 1.12408</strain>
    </source>
</reference>